<dbReference type="PANTHER" id="PTHR43884:SF12">
    <property type="entry name" value="ISOVALERYL-COA DEHYDROGENASE, MITOCHONDRIAL-RELATED"/>
    <property type="match status" value="1"/>
</dbReference>
<dbReference type="AlphaFoldDB" id="A0AAJ4RZL6"/>
<gene>
    <name evidence="2" type="ORF">CA257_21805</name>
</gene>
<dbReference type="GO" id="GO:0050660">
    <property type="term" value="F:flavin adenine dinucleotide binding"/>
    <property type="evidence" value="ECO:0007669"/>
    <property type="project" value="InterPro"/>
</dbReference>
<feature type="non-terminal residue" evidence="2">
    <location>
        <position position="88"/>
    </location>
</feature>
<accession>A0AAJ4RZL6</accession>
<proteinExistence type="predicted"/>
<feature type="domain" description="Acyl-CoA dehydrogenase/oxidase N-terminal" evidence="1">
    <location>
        <begin position="6"/>
        <end position="85"/>
    </location>
</feature>
<evidence type="ECO:0000313" key="3">
    <source>
        <dbReference type="Proteomes" id="UP000286681"/>
    </source>
</evidence>
<organism evidence="2 3">
    <name type="scientific">Sphingomonas koreensis</name>
    <dbReference type="NCBI Taxonomy" id="93064"/>
    <lineage>
        <taxon>Bacteria</taxon>
        <taxon>Pseudomonadati</taxon>
        <taxon>Pseudomonadota</taxon>
        <taxon>Alphaproteobacteria</taxon>
        <taxon>Sphingomonadales</taxon>
        <taxon>Sphingomonadaceae</taxon>
        <taxon>Sphingomonas</taxon>
    </lineage>
</organism>
<dbReference type="Proteomes" id="UP000286681">
    <property type="component" value="Unassembled WGS sequence"/>
</dbReference>
<name>A0AAJ4RZL6_9SPHN</name>
<reference evidence="2 3" key="1">
    <citation type="submission" date="2018-07" db="EMBL/GenBank/DDBJ databases">
        <title>Genomic and Epidemiologic Investigation of an Indolent Hospital Outbreak.</title>
        <authorList>
            <person name="Johnson R.C."/>
            <person name="Deming C."/>
            <person name="Conlan S."/>
            <person name="Zellmer C.J."/>
            <person name="Michelin A.V."/>
            <person name="Lee-Lin S."/>
            <person name="Thomas P.J."/>
            <person name="Park M."/>
            <person name="Weingarten R.A."/>
            <person name="Less J."/>
            <person name="Dekker J.P."/>
            <person name="Frank K.M."/>
            <person name="Musser K.A."/>
            <person name="Mcquiston J.R."/>
            <person name="Henderson D.K."/>
            <person name="Lau A.F."/>
            <person name="Palmore T.N."/>
            <person name="Segre J.A."/>
        </authorList>
    </citation>
    <scope>NUCLEOTIDE SEQUENCE [LARGE SCALE GENOMIC DNA]</scope>
    <source>
        <strain evidence="2 3">SK-NIH.Env10_0317</strain>
    </source>
</reference>
<evidence type="ECO:0000313" key="2">
    <source>
        <dbReference type="EMBL" id="RSU98264.1"/>
    </source>
</evidence>
<comment type="caution">
    <text evidence="2">The sequence shown here is derived from an EMBL/GenBank/DDBJ whole genome shotgun (WGS) entry which is preliminary data.</text>
</comment>
<evidence type="ECO:0000259" key="1">
    <source>
        <dbReference type="Pfam" id="PF02771"/>
    </source>
</evidence>
<dbReference type="Gene3D" id="1.10.540.10">
    <property type="entry name" value="Acyl-CoA dehydrogenase/oxidase, N-terminal domain"/>
    <property type="match status" value="1"/>
</dbReference>
<dbReference type="GO" id="GO:0003995">
    <property type="term" value="F:acyl-CoA dehydrogenase activity"/>
    <property type="evidence" value="ECO:0007669"/>
    <property type="project" value="TreeGrafter"/>
</dbReference>
<protein>
    <submittedName>
        <fullName evidence="2">Acyl-CoA dehydrogenase</fullName>
    </submittedName>
</protein>
<dbReference type="InterPro" id="IPR009100">
    <property type="entry name" value="AcylCoA_DH/oxidase_NM_dom_sf"/>
</dbReference>
<dbReference type="InterPro" id="IPR013786">
    <property type="entry name" value="AcylCoA_DH/ox_N"/>
</dbReference>
<sequence length="88" mass="9984">MDFQLSDDQKELQETARKFARSELMELSREMEEKAVPLPDAMRKRYAEMGFLGVNLPEQYGGLGLGHLEALLVLEQFAMISPAVAWPI</sequence>
<dbReference type="EMBL" id="QQWO01000029">
    <property type="protein sequence ID" value="RSU98264.1"/>
    <property type="molecule type" value="Genomic_DNA"/>
</dbReference>
<dbReference type="SUPFAM" id="SSF56645">
    <property type="entry name" value="Acyl-CoA dehydrogenase NM domain-like"/>
    <property type="match status" value="1"/>
</dbReference>
<dbReference type="Pfam" id="PF02771">
    <property type="entry name" value="Acyl-CoA_dh_N"/>
    <property type="match status" value="1"/>
</dbReference>
<dbReference type="InterPro" id="IPR037069">
    <property type="entry name" value="AcylCoA_DH/ox_N_sf"/>
</dbReference>
<dbReference type="PANTHER" id="PTHR43884">
    <property type="entry name" value="ACYL-COA DEHYDROGENASE"/>
    <property type="match status" value="1"/>
</dbReference>